<keyword evidence="2" id="KW-1185">Reference proteome</keyword>
<reference evidence="1 2" key="1">
    <citation type="journal article" date="2020" name="Genes (Basel)">
        <title>Genomic Comparison of Insect Gut Symbionts from Divergent Burkholderia Subclades.</title>
        <authorList>
            <person name="Takeshita K."/>
            <person name="Kikuchi Y."/>
        </authorList>
    </citation>
    <scope>NUCLEOTIDE SEQUENCE [LARGE SCALE GENOMIC DNA]</scope>
    <source>
        <strain evidence="1 2">PGU16</strain>
    </source>
</reference>
<dbReference type="InterPro" id="IPR049812">
    <property type="entry name" value="DpdG-like"/>
</dbReference>
<dbReference type="NCBIfam" id="NF041064">
    <property type="entry name" value="DpdG"/>
    <property type="match status" value="1"/>
</dbReference>
<evidence type="ECO:0000313" key="1">
    <source>
        <dbReference type="EMBL" id="BCF87099.1"/>
    </source>
</evidence>
<organism evidence="1 2">
    <name type="scientific">Paraburkholderia largidicola</name>
    <dbReference type="NCBI Taxonomy" id="3014751"/>
    <lineage>
        <taxon>Bacteria</taxon>
        <taxon>Pseudomonadati</taxon>
        <taxon>Pseudomonadota</taxon>
        <taxon>Betaproteobacteria</taxon>
        <taxon>Burkholderiales</taxon>
        <taxon>Burkholderiaceae</taxon>
        <taxon>Paraburkholderia</taxon>
    </lineage>
</organism>
<dbReference type="EMBL" id="AP023174">
    <property type="protein sequence ID" value="BCF87099.1"/>
    <property type="molecule type" value="Genomic_DNA"/>
</dbReference>
<dbReference type="KEGG" id="plad:PPGU16_01660"/>
<dbReference type="AlphaFoldDB" id="A0A7I8BFC3"/>
<protein>
    <submittedName>
        <fullName evidence="1">Uncharacterized protein</fullName>
    </submittedName>
</protein>
<accession>A0A7I8BFC3</accession>
<dbReference type="RefSeq" id="WP_180721287.1">
    <property type="nucleotide sequence ID" value="NZ_AP023174.1"/>
</dbReference>
<sequence>MSLLNLTNDGLPNILVQLHATVLRAIKPIPREALLDAVAPPALVSDAGKLARGTLLRWTALGLFQEVDGAITVTERPASRRDGAKDLLAFTRRTACARVMAAENNGEFWMSEGAAAADLTRSLAWMLAQDVYRTGFSQFEALEVQQMGESERLLFRNPTRRTGLQYWARFLGFSQQPFADIDPTVAIRDVLPKILGEGEDIDATQFVDKLAQALPVLDRGMWRQEVLSSVDGNALAPLQAGQLSTALSRALLNLRGSGDLLLQRRADVGSSIVLTGVNGMRADMSFQWIARPSAGAVR</sequence>
<name>A0A7I8BFC3_9BURK</name>
<proteinExistence type="predicted"/>
<dbReference type="Proteomes" id="UP000510888">
    <property type="component" value="Chromosome 1"/>
</dbReference>
<gene>
    <name evidence="1" type="ORF">PPGU16_01660</name>
</gene>
<evidence type="ECO:0000313" key="2">
    <source>
        <dbReference type="Proteomes" id="UP000510888"/>
    </source>
</evidence>